<gene>
    <name evidence="3" type="ORF">ERS852498_02931</name>
    <name evidence="5" type="ORF">G5B05_11055</name>
    <name evidence="4" type="ORF">L0N21_12820</name>
</gene>
<dbReference type="EMBL" id="CZAL01000018">
    <property type="protein sequence ID" value="CUP83237.1"/>
    <property type="molecule type" value="Genomic_DNA"/>
</dbReference>
<evidence type="ECO:0000256" key="1">
    <source>
        <dbReference type="SAM" id="Phobius"/>
    </source>
</evidence>
<dbReference type="InterPro" id="IPR036890">
    <property type="entry name" value="HATPase_C_sf"/>
</dbReference>
<keyword evidence="1" id="KW-0812">Transmembrane</keyword>
<dbReference type="InterPro" id="IPR032834">
    <property type="entry name" value="NatK-like_C"/>
</dbReference>
<dbReference type="SUPFAM" id="SSF55874">
    <property type="entry name" value="ATPase domain of HSP90 chaperone/DNA topoisomerase II/histidine kinase"/>
    <property type="match status" value="1"/>
</dbReference>
<dbReference type="PANTHER" id="PTHR40448">
    <property type="entry name" value="TWO-COMPONENT SENSOR HISTIDINE KINASE"/>
    <property type="match status" value="1"/>
</dbReference>
<reference evidence="3 6" key="1">
    <citation type="submission" date="2015-09" db="EMBL/GenBank/DDBJ databases">
        <authorList>
            <consortium name="Pathogen Informatics"/>
        </authorList>
    </citation>
    <scope>NUCLEOTIDE SEQUENCE [LARGE SCALE GENOMIC DNA]</scope>
    <source>
        <strain evidence="3 6">2789STDY5834885</strain>
    </source>
</reference>
<evidence type="ECO:0000313" key="6">
    <source>
        <dbReference type="Proteomes" id="UP000095709"/>
    </source>
</evidence>
<feature type="transmembrane region" description="Helical" evidence="1">
    <location>
        <begin position="67"/>
        <end position="87"/>
    </location>
</feature>
<keyword evidence="1" id="KW-1133">Transmembrane helix</keyword>
<evidence type="ECO:0000259" key="2">
    <source>
        <dbReference type="Pfam" id="PF14501"/>
    </source>
</evidence>
<dbReference type="GO" id="GO:0042802">
    <property type="term" value="F:identical protein binding"/>
    <property type="evidence" value="ECO:0007669"/>
    <property type="project" value="TreeGrafter"/>
</dbReference>
<dbReference type="PANTHER" id="PTHR40448:SF1">
    <property type="entry name" value="TWO-COMPONENT SENSOR HISTIDINE KINASE"/>
    <property type="match status" value="1"/>
</dbReference>
<reference evidence="5 7" key="2">
    <citation type="journal article" date="2020" name="Cell Host Microbe">
        <title>Functional and Genomic Variation between Human-Derived Isolates of Lachnospiraceae Reveals Inter- and Intra-Species Diversity.</title>
        <authorList>
            <person name="Sorbara M.T."/>
            <person name="Littmann E.R."/>
            <person name="Fontana E."/>
            <person name="Moody T.U."/>
            <person name="Kohout C.E."/>
            <person name="Gjonbalaj M."/>
            <person name="Eaton V."/>
            <person name="Seok R."/>
            <person name="Leiner I.M."/>
            <person name="Pamer E.G."/>
        </authorList>
    </citation>
    <scope>NUCLEOTIDE SEQUENCE [LARGE SCALE GENOMIC DNA]</scope>
    <source>
        <strain evidence="5 7">MSK.14.54</strain>
    </source>
</reference>
<evidence type="ECO:0000313" key="3">
    <source>
        <dbReference type="EMBL" id="CUP83237.1"/>
    </source>
</evidence>
<evidence type="ECO:0000313" key="5">
    <source>
        <dbReference type="EMBL" id="NSE16933.1"/>
    </source>
</evidence>
<keyword evidence="3" id="KW-0418">Kinase</keyword>
<feature type="transmembrane region" description="Helical" evidence="1">
    <location>
        <begin position="38"/>
        <end position="55"/>
    </location>
</feature>
<feature type="transmembrane region" description="Helical" evidence="1">
    <location>
        <begin position="128"/>
        <end position="149"/>
    </location>
</feature>
<dbReference type="Proteomes" id="UP000095709">
    <property type="component" value="Unassembled WGS sequence"/>
</dbReference>
<evidence type="ECO:0000313" key="4">
    <source>
        <dbReference type="EMBL" id="MCG4766383.1"/>
    </source>
</evidence>
<proteinExistence type="predicted"/>
<protein>
    <submittedName>
        <fullName evidence="4">GHKL domain-containing protein</fullName>
    </submittedName>
    <submittedName>
        <fullName evidence="3">Sensor histidine kinase DpiB</fullName>
    </submittedName>
</protein>
<keyword evidence="7" id="KW-1185">Reference proteome</keyword>
<dbReference type="Gene3D" id="3.30.565.10">
    <property type="entry name" value="Histidine kinase-like ATPase, C-terminal domain"/>
    <property type="match status" value="1"/>
</dbReference>
<dbReference type="AlphaFoldDB" id="A0A174RHH0"/>
<feature type="domain" description="Sensor histidine kinase NatK-like C-terminal" evidence="2">
    <location>
        <begin position="336"/>
        <end position="431"/>
    </location>
</feature>
<dbReference type="GO" id="GO:0016301">
    <property type="term" value="F:kinase activity"/>
    <property type="evidence" value="ECO:0007669"/>
    <property type="project" value="UniProtKB-KW"/>
</dbReference>
<keyword evidence="1" id="KW-0472">Membrane</keyword>
<dbReference type="EMBL" id="JAAITQ010000020">
    <property type="protein sequence ID" value="NSE16933.1"/>
    <property type="molecule type" value="Genomic_DNA"/>
</dbReference>
<dbReference type="RefSeq" id="WP_022461301.1">
    <property type="nucleotide sequence ID" value="NZ_CABJFB010000011.1"/>
</dbReference>
<dbReference type="Pfam" id="PF14501">
    <property type="entry name" value="HATPase_c_5"/>
    <property type="match status" value="1"/>
</dbReference>
<dbReference type="Proteomes" id="UP000768180">
    <property type="component" value="Unassembled WGS sequence"/>
</dbReference>
<dbReference type="EMBL" id="JAKNFS010000018">
    <property type="protein sequence ID" value="MCG4766383.1"/>
    <property type="molecule type" value="Genomic_DNA"/>
</dbReference>
<keyword evidence="3" id="KW-0808">Transferase</keyword>
<reference evidence="5" key="3">
    <citation type="submission" date="2020-02" db="EMBL/GenBank/DDBJ databases">
        <authorList>
            <person name="Littmann E."/>
            <person name="Sorbara M."/>
        </authorList>
    </citation>
    <scope>NUCLEOTIDE SEQUENCE</scope>
    <source>
        <strain evidence="5">MSK.14.54</strain>
    </source>
</reference>
<dbReference type="Proteomes" id="UP001199915">
    <property type="component" value="Unassembled WGS sequence"/>
</dbReference>
<feature type="transmembrane region" description="Helical" evidence="1">
    <location>
        <begin position="94"/>
        <end position="116"/>
    </location>
</feature>
<evidence type="ECO:0000313" key="7">
    <source>
        <dbReference type="Proteomes" id="UP000768180"/>
    </source>
</evidence>
<sequence>MSATFWKVFELAISVWENILLLEFCMDFMQQKPKGKKGKILWGIAVLFGLIFPALEKYPALYDRWEMWITLIWLFVYLMVGTQGSVLRKVTAAVVARAVLMMVNTAILFGGSFILQESVASFIQDQDTVRIAIMLLSKISYFFVGKLLNSLLFERENLISWQWIVMGCNLVFSIIAGNTIILVVRDLPSVQMQEQKWILLCVCCIWLMCLIMYFIVQQMSKDNQTKLEYELMKEKEKYSKESMEIIKRSNEELREFKHDLKNYLLPLQEAMETMPQSEMVKVWEKINQKIEDVQTLIQTGNSYVDSMINTKITLARSEKVDVKCTILSKMEGIDDLEFCSVFGNLMDNAIEAERKVTEKKEIIIFVEEKMGYLRLEIQNKIEKSVLNENSSLNTTKKDTSSHGIGHKSVKRTMQKVGGALKYYETGDLFCAEAVFPIK</sequence>
<feature type="transmembrane region" description="Helical" evidence="1">
    <location>
        <begin position="161"/>
        <end position="185"/>
    </location>
</feature>
<reference evidence="4" key="4">
    <citation type="submission" date="2022-01" db="EMBL/GenBank/DDBJ databases">
        <title>Collection of gut derived symbiotic bacterial strains cultured from healthy donors.</title>
        <authorList>
            <person name="Lin H."/>
            <person name="Kohout C."/>
            <person name="Waligurski E."/>
            <person name="Pamer E.G."/>
        </authorList>
    </citation>
    <scope>NUCLEOTIDE SEQUENCE</scope>
    <source>
        <strain evidence="4">DFI.5.49</strain>
    </source>
</reference>
<accession>A0A174RHH0</accession>
<organism evidence="3 6">
    <name type="scientific">Fusicatenibacter saccharivorans</name>
    <dbReference type="NCBI Taxonomy" id="1150298"/>
    <lineage>
        <taxon>Bacteria</taxon>
        <taxon>Bacillati</taxon>
        <taxon>Bacillota</taxon>
        <taxon>Clostridia</taxon>
        <taxon>Lachnospirales</taxon>
        <taxon>Lachnospiraceae</taxon>
        <taxon>Fusicatenibacter</taxon>
    </lineage>
</organism>
<name>A0A174RHH0_9FIRM</name>
<feature type="transmembrane region" description="Helical" evidence="1">
    <location>
        <begin position="197"/>
        <end position="216"/>
    </location>
</feature>